<feature type="transmembrane region" description="Helical" evidence="1">
    <location>
        <begin position="200"/>
        <end position="227"/>
    </location>
</feature>
<feature type="transmembrane region" description="Helical" evidence="1">
    <location>
        <begin position="233"/>
        <end position="255"/>
    </location>
</feature>
<keyword evidence="1" id="KW-0472">Membrane</keyword>
<evidence type="ECO:0000313" key="3">
    <source>
        <dbReference type="EMBL" id="NYD54000.1"/>
    </source>
</evidence>
<evidence type="ECO:0000313" key="4">
    <source>
        <dbReference type="Proteomes" id="UP000552045"/>
    </source>
</evidence>
<evidence type="ECO:0000259" key="2">
    <source>
        <dbReference type="Pfam" id="PF10708"/>
    </source>
</evidence>
<comment type="caution">
    <text evidence="3">The sequence shown here is derived from an EMBL/GenBank/DDBJ whole genome shotgun (WGS) entry which is preliminary data.</text>
</comment>
<proteinExistence type="predicted"/>
<sequence length="276" mass="29386">MNAHPGWYDAGVAGVERWWDGRQWTVHERPLAGAMTGLVAGMGWYPVPGTSDVRWWDGVTWTPYRIHDGRPKPDAFAVEPSGRGLVFGFVFAAIGLAQLFLFFLSRSGVNAAVPILFLLVAAIWLIGAVSTARVAKLPAPQTGPILDPSLQPLPGTTEGPGAGWYAVAGRITRWWTGTRWSWYVAQSVGVRPGHAGPRGYLVSLIVGWVLIGLAAAVVLAGIIGIAVGGVVAVLGGVGIFIGLLFAGLGLFVVLLTRARRFAFILPTQPPPLLQPR</sequence>
<evidence type="ECO:0000256" key="1">
    <source>
        <dbReference type="SAM" id="Phobius"/>
    </source>
</evidence>
<dbReference type="Pfam" id="PF10708">
    <property type="entry name" value="DUF2510"/>
    <property type="match status" value="1"/>
</dbReference>
<feature type="transmembrane region" description="Helical" evidence="1">
    <location>
        <begin position="111"/>
        <end position="129"/>
    </location>
</feature>
<keyword evidence="4" id="KW-1185">Reference proteome</keyword>
<dbReference type="AlphaFoldDB" id="A0A7Y9EU50"/>
<name>A0A7Y9EU50_9MICO</name>
<organism evidence="3 4">
    <name type="scientific">Microbacterium pseudoresistens</name>
    <dbReference type="NCBI Taxonomy" id="640634"/>
    <lineage>
        <taxon>Bacteria</taxon>
        <taxon>Bacillati</taxon>
        <taxon>Actinomycetota</taxon>
        <taxon>Actinomycetes</taxon>
        <taxon>Micrococcales</taxon>
        <taxon>Microbacteriaceae</taxon>
        <taxon>Microbacterium</taxon>
    </lineage>
</organism>
<dbReference type="EMBL" id="JACCBH010000001">
    <property type="protein sequence ID" value="NYD54000.1"/>
    <property type="molecule type" value="Genomic_DNA"/>
</dbReference>
<gene>
    <name evidence="3" type="ORF">BKA02_001055</name>
</gene>
<dbReference type="Proteomes" id="UP000552045">
    <property type="component" value="Unassembled WGS sequence"/>
</dbReference>
<feature type="domain" description="DUF2510" evidence="2">
    <location>
        <begin position="5"/>
        <end position="32"/>
    </location>
</feature>
<accession>A0A7Y9EU50</accession>
<protein>
    <submittedName>
        <fullName evidence="3">Na+-transporting methylmalonyl-CoA/oxaloacetate decarboxylase gamma subunit</fullName>
    </submittedName>
</protein>
<reference evidence="3 4" key="1">
    <citation type="submission" date="2020-07" db="EMBL/GenBank/DDBJ databases">
        <title>Sequencing the genomes of 1000 actinobacteria strains.</title>
        <authorList>
            <person name="Klenk H.-P."/>
        </authorList>
    </citation>
    <scope>NUCLEOTIDE SEQUENCE [LARGE SCALE GENOMIC DNA]</scope>
    <source>
        <strain evidence="3 4">DSM 22185</strain>
    </source>
</reference>
<dbReference type="InterPro" id="IPR018929">
    <property type="entry name" value="DUF2510"/>
</dbReference>
<feature type="transmembrane region" description="Helical" evidence="1">
    <location>
        <begin position="85"/>
        <end position="105"/>
    </location>
</feature>
<keyword evidence="1" id="KW-1133">Transmembrane helix</keyword>
<dbReference type="RefSeq" id="WP_179431971.1">
    <property type="nucleotide sequence ID" value="NZ_BAABLC010000001.1"/>
</dbReference>
<keyword evidence="1" id="KW-0812">Transmembrane</keyword>